<dbReference type="Pfam" id="PF02322">
    <property type="entry name" value="Cyt_bd_oxida_II"/>
    <property type="match status" value="1"/>
</dbReference>
<evidence type="ECO:0000256" key="11">
    <source>
        <dbReference type="ARBA" id="ARBA00023136"/>
    </source>
</evidence>
<feature type="transmembrane region" description="Helical" evidence="12">
    <location>
        <begin position="53"/>
        <end position="75"/>
    </location>
</feature>
<gene>
    <name evidence="13" type="primary">cydB</name>
    <name evidence="13" type="ORF">EPA93_23790</name>
</gene>
<dbReference type="GO" id="GO:0046872">
    <property type="term" value="F:metal ion binding"/>
    <property type="evidence" value="ECO:0007669"/>
    <property type="project" value="UniProtKB-KW"/>
</dbReference>
<evidence type="ECO:0000256" key="4">
    <source>
        <dbReference type="ARBA" id="ARBA00022475"/>
    </source>
</evidence>
<dbReference type="Proteomes" id="UP000290365">
    <property type="component" value="Chromosome"/>
</dbReference>
<comment type="subcellular location">
    <subcellularLocation>
        <location evidence="1">Cell membrane</location>
        <topology evidence="1">Multi-pass membrane protein</topology>
    </subcellularLocation>
</comment>
<evidence type="ECO:0000256" key="12">
    <source>
        <dbReference type="SAM" id="Phobius"/>
    </source>
</evidence>
<keyword evidence="5" id="KW-0349">Heme</keyword>
<dbReference type="PIRSF" id="PIRSF000267">
    <property type="entry name" value="Cyt_oxidse_sub2"/>
    <property type="match status" value="1"/>
</dbReference>
<dbReference type="InterPro" id="IPR003317">
    <property type="entry name" value="Cyt-d_oxidase_su2"/>
</dbReference>
<evidence type="ECO:0000256" key="2">
    <source>
        <dbReference type="ARBA" id="ARBA00007543"/>
    </source>
</evidence>
<dbReference type="OrthoDB" id="9776710at2"/>
<evidence type="ECO:0000256" key="9">
    <source>
        <dbReference type="ARBA" id="ARBA00022989"/>
    </source>
</evidence>
<dbReference type="GO" id="GO:0016682">
    <property type="term" value="F:oxidoreductase activity, acting on diphenols and related substances as donors, oxygen as acceptor"/>
    <property type="evidence" value="ECO:0007669"/>
    <property type="project" value="TreeGrafter"/>
</dbReference>
<evidence type="ECO:0000256" key="8">
    <source>
        <dbReference type="ARBA" id="ARBA00022982"/>
    </source>
</evidence>
<keyword evidence="10" id="KW-0408">Iron</keyword>
<reference evidence="13 14" key="1">
    <citation type="submission" date="2019-01" db="EMBL/GenBank/DDBJ databases">
        <title>Ktedonosporobacter rubrisoli SCAWS-G2.</title>
        <authorList>
            <person name="Huang Y."/>
            <person name="Yan B."/>
        </authorList>
    </citation>
    <scope>NUCLEOTIDE SEQUENCE [LARGE SCALE GENOMIC DNA]</scope>
    <source>
        <strain evidence="13 14">SCAWS-G2</strain>
    </source>
</reference>
<keyword evidence="9 12" id="KW-1133">Transmembrane helix</keyword>
<dbReference type="AlphaFoldDB" id="A0A4P6JU75"/>
<dbReference type="GO" id="GO:0005886">
    <property type="term" value="C:plasma membrane"/>
    <property type="evidence" value="ECO:0007669"/>
    <property type="project" value="UniProtKB-SubCell"/>
</dbReference>
<sequence>MDLHVLWYILIGALFTGYFILEGYDYGLGILLPFLSRDDRERRLFLNAMGPFWLGNETWLVAAIGAIFAAFPAWYGTFLSSFYLLIVALLISLMLRGAGIEFRNHHRSPRWRAFWDWIIFGGSLLPGLIWGVIAAAVFQGLPLDAHRHYTGTFWQLFSPLALIWGLTFVALFALHGALFLSVRLDASVTQRISRAARMLWLPVVLLIVLLAIVGSISSIALQHLLVTPWIAPFGLLVLLALLLAGFSLRRQQWMQALMLTSLAMAFAALALGLSLFPTVLPSSLQAAWNLTIENTGASSSSLVILSWCGLVVLPIVIGYQSFCHWLFRKRLNEQSPLHF</sequence>
<feature type="transmembrane region" description="Helical" evidence="12">
    <location>
        <begin position="6"/>
        <end position="32"/>
    </location>
</feature>
<dbReference type="PANTHER" id="PTHR43141">
    <property type="entry name" value="CYTOCHROME BD2 SUBUNIT II"/>
    <property type="match status" value="1"/>
</dbReference>
<evidence type="ECO:0000256" key="3">
    <source>
        <dbReference type="ARBA" id="ARBA00022448"/>
    </source>
</evidence>
<dbReference type="NCBIfam" id="TIGR00203">
    <property type="entry name" value="cydB"/>
    <property type="match status" value="1"/>
</dbReference>
<feature type="transmembrane region" description="Helical" evidence="12">
    <location>
        <begin position="81"/>
        <end position="102"/>
    </location>
</feature>
<keyword evidence="11 12" id="KW-0472">Membrane</keyword>
<feature type="transmembrane region" description="Helical" evidence="12">
    <location>
        <begin position="161"/>
        <end position="186"/>
    </location>
</feature>
<keyword evidence="7" id="KW-0479">Metal-binding</keyword>
<keyword evidence="6 12" id="KW-0812">Transmembrane</keyword>
<evidence type="ECO:0000256" key="1">
    <source>
        <dbReference type="ARBA" id="ARBA00004651"/>
    </source>
</evidence>
<evidence type="ECO:0000313" key="13">
    <source>
        <dbReference type="EMBL" id="QBD78842.1"/>
    </source>
</evidence>
<dbReference type="GO" id="GO:0019646">
    <property type="term" value="P:aerobic electron transport chain"/>
    <property type="evidence" value="ECO:0007669"/>
    <property type="project" value="TreeGrafter"/>
</dbReference>
<comment type="similarity">
    <text evidence="2">Belongs to the cytochrome ubiquinol oxidase subunit 2 family.</text>
</comment>
<evidence type="ECO:0000256" key="7">
    <source>
        <dbReference type="ARBA" id="ARBA00022723"/>
    </source>
</evidence>
<keyword evidence="3" id="KW-0813">Transport</keyword>
<name>A0A4P6JU75_KTERU</name>
<proteinExistence type="inferred from homology"/>
<evidence type="ECO:0000256" key="6">
    <source>
        <dbReference type="ARBA" id="ARBA00022692"/>
    </source>
</evidence>
<evidence type="ECO:0000256" key="10">
    <source>
        <dbReference type="ARBA" id="ARBA00023004"/>
    </source>
</evidence>
<keyword evidence="14" id="KW-1185">Reference proteome</keyword>
<dbReference type="GO" id="GO:0009055">
    <property type="term" value="F:electron transfer activity"/>
    <property type="evidence" value="ECO:0007669"/>
    <property type="project" value="TreeGrafter"/>
</dbReference>
<keyword evidence="8" id="KW-0249">Electron transport</keyword>
<feature type="transmembrane region" description="Helical" evidence="12">
    <location>
        <begin position="256"/>
        <end position="280"/>
    </location>
</feature>
<feature type="transmembrane region" description="Helical" evidence="12">
    <location>
        <begin position="300"/>
        <end position="322"/>
    </location>
</feature>
<organism evidence="13 14">
    <name type="scientific">Ktedonosporobacter rubrisoli</name>
    <dbReference type="NCBI Taxonomy" id="2509675"/>
    <lineage>
        <taxon>Bacteria</taxon>
        <taxon>Bacillati</taxon>
        <taxon>Chloroflexota</taxon>
        <taxon>Ktedonobacteria</taxon>
        <taxon>Ktedonobacterales</taxon>
        <taxon>Ktedonosporobacteraceae</taxon>
        <taxon>Ktedonosporobacter</taxon>
    </lineage>
</organism>
<evidence type="ECO:0000313" key="14">
    <source>
        <dbReference type="Proteomes" id="UP000290365"/>
    </source>
</evidence>
<dbReference type="PANTHER" id="PTHR43141:SF5">
    <property type="entry name" value="CYTOCHROME BD-I UBIQUINOL OXIDASE SUBUNIT 2"/>
    <property type="match status" value="1"/>
</dbReference>
<protein>
    <submittedName>
        <fullName evidence="13">Cytochrome d ubiquinol oxidase subunit II</fullName>
    </submittedName>
</protein>
<feature type="transmembrane region" description="Helical" evidence="12">
    <location>
        <begin position="198"/>
        <end position="220"/>
    </location>
</feature>
<keyword evidence="4" id="KW-1003">Cell membrane</keyword>
<dbReference type="EMBL" id="CP035758">
    <property type="protein sequence ID" value="QBD78842.1"/>
    <property type="molecule type" value="Genomic_DNA"/>
</dbReference>
<feature type="transmembrane region" description="Helical" evidence="12">
    <location>
        <begin position="226"/>
        <end position="244"/>
    </location>
</feature>
<evidence type="ECO:0000256" key="5">
    <source>
        <dbReference type="ARBA" id="ARBA00022617"/>
    </source>
</evidence>
<dbReference type="RefSeq" id="WP_129889895.1">
    <property type="nucleotide sequence ID" value="NZ_CP035758.1"/>
</dbReference>
<dbReference type="KEGG" id="kbs:EPA93_23790"/>
<dbReference type="GO" id="GO:0070069">
    <property type="term" value="C:cytochrome complex"/>
    <property type="evidence" value="ECO:0007669"/>
    <property type="project" value="TreeGrafter"/>
</dbReference>
<accession>A0A4P6JU75</accession>
<feature type="transmembrane region" description="Helical" evidence="12">
    <location>
        <begin position="114"/>
        <end position="141"/>
    </location>
</feature>